<accession>A0A835XL27</accession>
<name>A0A835XL27_9CHLO</name>
<dbReference type="EMBL" id="JAEHOE010000143">
    <property type="protein sequence ID" value="KAG2484748.1"/>
    <property type="molecule type" value="Genomic_DNA"/>
</dbReference>
<evidence type="ECO:0000313" key="2">
    <source>
        <dbReference type="Proteomes" id="UP000612055"/>
    </source>
</evidence>
<protein>
    <submittedName>
        <fullName evidence="1">Uncharacterized protein</fullName>
    </submittedName>
</protein>
<proteinExistence type="predicted"/>
<dbReference type="OrthoDB" id="523829at2759"/>
<keyword evidence="2" id="KW-1185">Reference proteome</keyword>
<evidence type="ECO:0000313" key="1">
    <source>
        <dbReference type="EMBL" id="KAG2484748.1"/>
    </source>
</evidence>
<dbReference type="Proteomes" id="UP000612055">
    <property type="component" value="Unassembled WGS sequence"/>
</dbReference>
<gene>
    <name evidence="1" type="ORF">HYH03_016495</name>
</gene>
<comment type="caution">
    <text evidence="1">The sequence shown here is derived from an EMBL/GenBank/DDBJ whole genome shotgun (WGS) entry which is preliminary data.</text>
</comment>
<reference evidence="1" key="1">
    <citation type="journal article" date="2020" name="bioRxiv">
        <title>Comparative genomics of Chlamydomonas.</title>
        <authorList>
            <person name="Craig R.J."/>
            <person name="Hasan A.R."/>
            <person name="Ness R.W."/>
            <person name="Keightley P.D."/>
        </authorList>
    </citation>
    <scope>NUCLEOTIDE SEQUENCE</scope>
    <source>
        <strain evidence="1">CCAP 11/70</strain>
    </source>
</reference>
<organism evidence="1 2">
    <name type="scientific">Edaphochlamys debaryana</name>
    <dbReference type="NCBI Taxonomy" id="47281"/>
    <lineage>
        <taxon>Eukaryota</taxon>
        <taxon>Viridiplantae</taxon>
        <taxon>Chlorophyta</taxon>
        <taxon>core chlorophytes</taxon>
        <taxon>Chlorophyceae</taxon>
        <taxon>CS clade</taxon>
        <taxon>Chlamydomonadales</taxon>
        <taxon>Chlamydomonadales incertae sedis</taxon>
        <taxon>Edaphochlamys</taxon>
    </lineage>
</organism>
<sequence length="549" mass="60339">MAVDADSTPLHDFYLRANNPPLSGVNMMSQARAASSWAESRFAVNGGFTYVQNAAPNGPVAWIFFDMLHRAVRWSEDCSALRKLAVDLCESMLSTLAGRPVFGMAYRFLDTAHPMWTALHPDGVAGVDNFLVNISANKMTYKVFRVPPPLSRIACDRWPCTYSTLNPADNSTEAWFTVGQLLMPHTGGEWLKELAGNPFAPLRQRAIAYRAAYEALRKHGAPRLPDSEDPADLELARSTPSEVFVLLSSIEGPSQPLHPEAGPWTRKLQGGWVEAAHWTTGRWGHFHTHMRPRYQPAIGHMHVGVMYTYDNKGIMAKTTDHYDWDLAVRFAGNREHVFYASGWGPDQRALDPEQLKSDWQDPPALGRVVAYAPGVIHAGLSKDEFLRAAEELARVSLALGAVAAWPAAPCDADWCEWMGFVDRACLASPPRPGDTGRGLLALELRQLLKWLPPRQKTHTLTLAGDGPAAVTPPPPGASSAFLPVSSADLLQLNAERLLQLRPHPELLWLDRLVAVEGLGGAAAERLGRWTQGCRALRYRNAGLGASLGF</sequence>
<dbReference type="AlphaFoldDB" id="A0A835XL27"/>